<feature type="compositionally biased region" description="Polar residues" evidence="1">
    <location>
        <begin position="35"/>
        <end position="44"/>
    </location>
</feature>
<evidence type="ECO:0000256" key="1">
    <source>
        <dbReference type="SAM" id="MobiDB-lite"/>
    </source>
</evidence>
<dbReference type="AlphaFoldDB" id="A0A2K0VU37"/>
<protein>
    <submittedName>
        <fullName evidence="2">Uncharacterized protein</fullName>
    </submittedName>
</protein>
<dbReference type="Proteomes" id="UP000236664">
    <property type="component" value="Unassembled WGS sequence"/>
</dbReference>
<accession>A0A2K0VU37</accession>
<feature type="compositionally biased region" description="Low complexity" evidence="1">
    <location>
        <begin position="153"/>
        <end position="166"/>
    </location>
</feature>
<feature type="compositionally biased region" description="Low complexity" evidence="1">
    <location>
        <begin position="45"/>
        <end position="63"/>
    </location>
</feature>
<sequence length="226" mass="25155">MNERSPQIREQTNDNQPSRGAASAAVVPFRAVETFPTTSRRPSGQQQQQQQQPVAAPAAKPKPTASSPLERLYTDDQYSNVCTQPGSREEAEAQMAYWEDQATSHFNNKTKYENLYIVRQYASSPPSLFDNSNQQPTRGGFGHGRGGRSSNLQQQQQQQQQRQQQQAAEVFQASKVATLPSHFMSEGPKPTQLPEVPVAETAIAESLQAALDERAAKRQKVKEKEE</sequence>
<comment type="caution">
    <text evidence="2">The sequence shown here is derived from an EMBL/GenBank/DDBJ whole genome shotgun (WGS) entry which is preliminary data.</text>
</comment>
<organism evidence="2 3">
    <name type="scientific">Gibberella nygamai</name>
    <name type="common">Bean root rot disease fungus</name>
    <name type="synonym">Fusarium nygamai</name>
    <dbReference type="NCBI Taxonomy" id="42673"/>
    <lineage>
        <taxon>Eukaryota</taxon>
        <taxon>Fungi</taxon>
        <taxon>Dikarya</taxon>
        <taxon>Ascomycota</taxon>
        <taxon>Pezizomycotina</taxon>
        <taxon>Sordariomycetes</taxon>
        <taxon>Hypocreomycetidae</taxon>
        <taxon>Hypocreales</taxon>
        <taxon>Nectriaceae</taxon>
        <taxon>Fusarium</taxon>
        <taxon>Fusarium fujikuroi species complex</taxon>
    </lineage>
</organism>
<feature type="region of interest" description="Disordered" evidence="1">
    <location>
        <begin position="124"/>
        <end position="199"/>
    </location>
</feature>
<feature type="compositionally biased region" description="Polar residues" evidence="1">
    <location>
        <begin position="8"/>
        <end position="18"/>
    </location>
</feature>
<gene>
    <name evidence="2" type="ORF">FNYG_13118</name>
</gene>
<feature type="region of interest" description="Disordered" evidence="1">
    <location>
        <begin position="1"/>
        <end position="95"/>
    </location>
</feature>
<proteinExistence type="predicted"/>
<dbReference type="EMBL" id="MTQA01000268">
    <property type="protein sequence ID" value="PNP73524.1"/>
    <property type="molecule type" value="Genomic_DNA"/>
</dbReference>
<reference evidence="2 3" key="1">
    <citation type="submission" date="2017-06" db="EMBL/GenBank/DDBJ databases">
        <title>Genome of Fusarium nygamai isolate CS10214.</title>
        <authorList>
            <person name="Gardiner D.M."/>
            <person name="Obanor F."/>
            <person name="Kazan K."/>
        </authorList>
    </citation>
    <scope>NUCLEOTIDE SEQUENCE [LARGE SCALE GENOMIC DNA]</scope>
    <source>
        <strain evidence="2 3">CS10214</strain>
    </source>
</reference>
<evidence type="ECO:0000313" key="3">
    <source>
        <dbReference type="Proteomes" id="UP000236664"/>
    </source>
</evidence>
<dbReference type="OrthoDB" id="5105951at2759"/>
<evidence type="ECO:0000313" key="2">
    <source>
        <dbReference type="EMBL" id="PNP73524.1"/>
    </source>
</evidence>
<keyword evidence="3" id="KW-1185">Reference proteome</keyword>
<name>A0A2K0VU37_GIBNY</name>
<feature type="compositionally biased region" description="Polar residues" evidence="1">
    <location>
        <begin position="76"/>
        <end position="86"/>
    </location>
</feature>
<feature type="compositionally biased region" description="Polar residues" evidence="1">
    <location>
        <begin position="124"/>
        <end position="137"/>
    </location>
</feature>